<dbReference type="PANTHER" id="PTHR30047:SF7">
    <property type="entry name" value="HIGH-AFFINITY CHOLINE TRANSPORT PROTEIN"/>
    <property type="match status" value="1"/>
</dbReference>
<proteinExistence type="inferred from homology"/>
<dbReference type="AlphaFoldDB" id="A0A653AEA3"/>
<keyword evidence="6 8" id="KW-1133">Transmembrane helix</keyword>
<dbReference type="EMBL" id="UPXX01000031">
    <property type="protein sequence ID" value="VBB46391.1"/>
    <property type="molecule type" value="Genomic_DNA"/>
</dbReference>
<feature type="transmembrane region" description="Helical" evidence="8">
    <location>
        <begin position="328"/>
        <end position="348"/>
    </location>
</feature>
<feature type="transmembrane region" description="Helical" evidence="8">
    <location>
        <begin position="211"/>
        <end position="229"/>
    </location>
</feature>
<evidence type="ECO:0008006" key="10">
    <source>
        <dbReference type="Google" id="ProtNLM"/>
    </source>
</evidence>
<feature type="transmembrane region" description="Helical" evidence="8">
    <location>
        <begin position="154"/>
        <end position="175"/>
    </location>
</feature>
<dbReference type="NCBIfam" id="TIGR00842">
    <property type="entry name" value="bcct"/>
    <property type="match status" value="1"/>
</dbReference>
<feature type="transmembrane region" description="Helical" evidence="8">
    <location>
        <begin position="514"/>
        <end position="535"/>
    </location>
</feature>
<evidence type="ECO:0000256" key="8">
    <source>
        <dbReference type="SAM" id="Phobius"/>
    </source>
</evidence>
<name>A0A653AEA3_UNCDX</name>
<dbReference type="PANTHER" id="PTHR30047">
    <property type="entry name" value="HIGH-AFFINITY CHOLINE TRANSPORT PROTEIN-RELATED"/>
    <property type="match status" value="1"/>
</dbReference>
<evidence type="ECO:0000256" key="2">
    <source>
        <dbReference type="ARBA" id="ARBA00005658"/>
    </source>
</evidence>
<keyword evidence="4" id="KW-1003">Cell membrane</keyword>
<feature type="transmembrane region" description="Helical" evidence="8">
    <location>
        <begin position="386"/>
        <end position="403"/>
    </location>
</feature>
<sequence length="592" mass="65980">MTKKQRKKKKKELTYEHKAIEMAREHWEKQKEKAIHERRTFRGLQIIPTSSYYDDSRGHRPGENNWVGFGFDLHPQVSLVAGTLVLLFIVMTVIFREQAGAFFQSLLDGIGNTFGWLYILAANFFVIVMVLLAVSHYGKIRIGGPDALPEFSTFSWYSMLISAGMGIGLMFWSVAEPVFHYMTPSPMFDVPPETAQSAQVALGLTYYHWGIHPWGIYALVGLSLAFFAYNRGLPLTIRSIFYPLLRERIYGFWGNVIDVLSVLATLFGLATSLGLGVKQVSSGLNYLFGLPASTEFAVLLIAVITFFAVMSIATGLDKGVKMLSMVNMYTAGLFMLFLLVVGPTVYILKAFTQNIGFYIQNLPQLSFWVETFYGAEGSNWQNPWTIFYWGWWISWSPFVGMFIARISKGRTVREFILGVMVFPTLLSFLWMSSFGGSALWLQITGAADIAAAVSKDVSTALFVMLESFPLTKITSFIGVILVTVFFVTSSDSGSLVVDHLTSGGKLDSPVPQRIFWGVMEGVCAAALLMGGGLVALQSASIATGLPFTVVLLIMCYSLYRGLQEEYYHATVIEKMQPEVHKIEIPVDSVERT</sequence>
<evidence type="ECO:0000256" key="4">
    <source>
        <dbReference type="ARBA" id="ARBA00022475"/>
    </source>
</evidence>
<comment type="subcellular location">
    <subcellularLocation>
        <location evidence="1">Cell membrane</location>
        <topology evidence="1">Multi-pass membrane protein</topology>
    </subcellularLocation>
</comment>
<feature type="transmembrane region" description="Helical" evidence="8">
    <location>
        <begin position="541"/>
        <end position="559"/>
    </location>
</feature>
<accession>A0A653AEA3</accession>
<evidence type="ECO:0000256" key="3">
    <source>
        <dbReference type="ARBA" id="ARBA00022448"/>
    </source>
</evidence>
<dbReference type="GO" id="GO:0022857">
    <property type="term" value="F:transmembrane transporter activity"/>
    <property type="evidence" value="ECO:0007669"/>
    <property type="project" value="InterPro"/>
</dbReference>
<evidence type="ECO:0000256" key="6">
    <source>
        <dbReference type="ARBA" id="ARBA00022989"/>
    </source>
</evidence>
<evidence type="ECO:0000256" key="7">
    <source>
        <dbReference type="ARBA" id="ARBA00023136"/>
    </source>
</evidence>
<protein>
    <recommendedName>
        <fullName evidence="10">Glycine betaine transporter OpuD</fullName>
    </recommendedName>
</protein>
<evidence type="ECO:0000256" key="1">
    <source>
        <dbReference type="ARBA" id="ARBA00004651"/>
    </source>
</evidence>
<keyword evidence="7 8" id="KW-0472">Membrane</keyword>
<dbReference type="Pfam" id="PF02028">
    <property type="entry name" value="BCCT"/>
    <property type="match status" value="1"/>
</dbReference>
<evidence type="ECO:0000256" key="5">
    <source>
        <dbReference type="ARBA" id="ARBA00022692"/>
    </source>
</evidence>
<feature type="transmembrane region" description="Helical" evidence="8">
    <location>
        <begin position="296"/>
        <end position="316"/>
    </location>
</feature>
<reference evidence="9" key="1">
    <citation type="submission" date="2018-07" db="EMBL/GenBank/DDBJ databases">
        <authorList>
            <consortium name="Genoscope - CEA"/>
            <person name="William W."/>
        </authorList>
    </citation>
    <scope>NUCLEOTIDE SEQUENCE</scope>
    <source>
        <strain evidence="9">IK1</strain>
    </source>
</reference>
<keyword evidence="5 8" id="KW-0812">Transmembrane</keyword>
<comment type="similarity">
    <text evidence="2">Belongs to the BCCT transporter (TC 2.A.15) family.</text>
</comment>
<dbReference type="InterPro" id="IPR000060">
    <property type="entry name" value="BCCT_transptr"/>
</dbReference>
<organism evidence="9">
    <name type="scientific">Uncultured Desulfatiglans sp</name>
    <dbReference type="NCBI Taxonomy" id="1748965"/>
    <lineage>
        <taxon>Bacteria</taxon>
        <taxon>Pseudomonadati</taxon>
        <taxon>Thermodesulfobacteriota</taxon>
        <taxon>Desulfobacteria</taxon>
        <taxon>Desulfatiglandales</taxon>
        <taxon>Desulfatiglandaceae</taxon>
        <taxon>Desulfatiglans</taxon>
        <taxon>environmental samples</taxon>
    </lineage>
</organism>
<feature type="transmembrane region" description="Helical" evidence="8">
    <location>
        <begin position="115"/>
        <end position="134"/>
    </location>
</feature>
<dbReference type="GO" id="GO:0005886">
    <property type="term" value="C:plasma membrane"/>
    <property type="evidence" value="ECO:0007669"/>
    <property type="project" value="UniProtKB-SubCell"/>
</dbReference>
<feature type="transmembrane region" description="Helical" evidence="8">
    <location>
        <begin position="415"/>
        <end position="432"/>
    </location>
</feature>
<keyword evidence="3" id="KW-0813">Transport</keyword>
<evidence type="ECO:0000313" key="9">
    <source>
        <dbReference type="EMBL" id="VBB46391.1"/>
    </source>
</evidence>
<feature type="transmembrane region" description="Helical" evidence="8">
    <location>
        <begin position="77"/>
        <end position="95"/>
    </location>
</feature>
<feature type="transmembrane region" description="Helical" evidence="8">
    <location>
        <begin position="250"/>
        <end position="276"/>
    </location>
</feature>
<gene>
    <name evidence="9" type="ORF">TRIP_B40264</name>
</gene>